<dbReference type="Proteomes" id="UP000284495">
    <property type="component" value="Unassembled WGS sequence"/>
</dbReference>
<organism evidence="2 3">
    <name type="scientific">Bacteroides xylanisolvens</name>
    <dbReference type="NCBI Taxonomy" id="371601"/>
    <lineage>
        <taxon>Bacteria</taxon>
        <taxon>Pseudomonadati</taxon>
        <taxon>Bacteroidota</taxon>
        <taxon>Bacteroidia</taxon>
        <taxon>Bacteroidales</taxon>
        <taxon>Bacteroidaceae</taxon>
        <taxon>Bacteroides</taxon>
    </lineage>
</organism>
<sequence length="80" mass="9644">MEKNYETLRIKFNKPLAEIDKEFEEEKEMFGVESLKEFIDGYESSRFTQISETEAIITSEYNMNHIVDWIERFAEDMVYS</sequence>
<reference evidence="2 3" key="1">
    <citation type="submission" date="2018-08" db="EMBL/GenBank/DDBJ databases">
        <title>A genome reference for cultivated species of the human gut microbiota.</title>
        <authorList>
            <person name="Zou Y."/>
            <person name="Xue W."/>
            <person name="Luo G."/>
        </authorList>
    </citation>
    <scope>NUCLEOTIDE SEQUENCE [LARGE SCALE GENOMIC DNA]</scope>
    <source>
        <strain evidence="2 3">AF38-2</strain>
    </source>
</reference>
<dbReference type="InterPro" id="IPR054231">
    <property type="entry name" value="DUF6956"/>
</dbReference>
<proteinExistence type="predicted"/>
<dbReference type="Pfam" id="PF22273">
    <property type="entry name" value="DUF6956"/>
    <property type="match status" value="1"/>
</dbReference>
<dbReference type="EMBL" id="QROO01000039">
    <property type="protein sequence ID" value="RHL33258.1"/>
    <property type="molecule type" value="Genomic_DNA"/>
</dbReference>
<gene>
    <name evidence="2" type="ORF">DW027_22900</name>
</gene>
<feature type="domain" description="DUF6956" evidence="1">
    <location>
        <begin position="1"/>
        <end position="73"/>
    </location>
</feature>
<protein>
    <recommendedName>
        <fullName evidence="1">DUF6956 domain-containing protein</fullName>
    </recommendedName>
</protein>
<name>A0A415KAE7_9BACE</name>
<evidence type="ECO:0000313" key="3">
    <source>
        <dbReference type="Proteomes" id="UP000284495"/>
    </source>
</evidence>
<dbReference type="AlphaFoldDB" id="A0A415KAE7"/>
<comment type="caution">
    <text evidence="2">The sequence shown here is derived from an EMBL/GenBank/DDBJ whole genome shotgun (WGS) entry which is preliminary data.</text>
</comment>
<accession>A0A415KAE7</accession>
<dbReference type="RefSeq" id="WP_087211632.1">
    <property type="nucleotide sequence ID" value="NZ_QROO01000039.1"/>
</dbReference>
<evidence type="ECO:0000259" key="1">
    <source>
        <dbReference type="Pfam" id="PF22273"/>
    </source>
</evidence>
<evidence type="ECO:0000313" key="2">
    <source>
        <dbReference type="EMBL" id="RHL33258.1"/>
    </source>
</evidence>